<accession>A0AAE9ZYV0</accession>
<protein>
    <submittedName>
        <fullName evidence="2">Protein-disulfide reductase DsbD family protein</fullName>
    </submittedName>
</protein>
<dbReference type="KEGG" id="slom:PXH66_22680"/>
<name>A0AAE9ZYV0_9BACT</name>
<dbReference type="RefSeq" id="WP_330929539.1">
    <property type="nucleotide sequence ID" value="NZ_CP119075.1"/>
</dbReference>
<dbReference type="InterPro" id="IPR028250">
    <property type="entry name" value="DsbDN"/>
</dbReference>
<sequence length="262" mass="28016">MTAAVTPTRPRPPVVSELLSDVAAVQPGEGFAVAVRLRIQPGWHVYWLNPGDSGLAPRLSWKLSAEVSVGPIQWPVPRGLPSAAAMSYGYEEEVMLLAMIETTRILAFGETVEIGVRADWLACGTGCLRGAAEHALSLPIASGPAKVPSSHETAFAGARRQLPVERPDGISAVYVRTGDALMVVFNLPAGMVVESRDVYFFPCEQGLFKSLPTQPKTVLDRRIELGLQLIGPTVEVPSRLRGVLVLGPGIGDGYAVEATPWQ</sequence>
<dbReference type="Proteomes" id="UP001218638">
    <property type="component" value="Chromosome"/>
</dbReference>
<dbReference type="EMBL" id="CP119075">
    <property type="protein sequence ID" value="WED65153.1"/>
    <property type="molecule type" value="Genomic_DNA"/>
</dbReference>
<proteinExistence type="predicted"/>
<dbReference type="Pfam" id="PF11412">
    <property type="entry name" value="DsbD_N"/>
    <property type="match status" value="1"/>
</dbReference>
<gene>
    <name evidence="2" type="ORF">PXH66_22680</name>
</gene>
<dbReference type="AlphaFoldDB" id="A0AAE9ZYV0"/>
<keyword evidence="3" id="KW-1185">Reference proteome</keyword>
<organism evidence="2 3">
    <name type="scientific">Synoicihabitans lomoniglobus</name>
    <dbReference type="NCBI Taxonomy" id="2909285"/>
    <lineage>
        <taxon>Bacteria</taxon>
        <taxon>Pseudomonadati</taxon>
        <taxon>Verrucomicrobiota</taxon>
        <taxon>Opitutia</taxon>
        <taxon>Opitutales</taxon>
        <taxon>Opitutaceae</taxon>
        <taxon>Synoicihabitans</taxon>
    </lineage>
</organism>
<reference evidence="2" key="1">
    <citation type="submission" date="2023-03" db="EMBL/GenBank/DDBJ databases">
        <title>Lomoglobus Profundus gen. nov., sp. nov., a novel member of the phylum Verrucomicrobia, isolated from deep-marine sediment of South China Sea.</title>
        <authorList>
            <person name="Ahmad T."/>
            <person name="Ishaq S.E."/>
            <person name="Wang F."/>
        </authorList>
    </citation>
    <scope>NUCLEOTIDE SEQUENCE</scope>
    <source>
        <strain evidence="2">LMO-M01</strain>
    </source>
</reference>
<evidence type="ECO:0000259" key="1">
    <source>
        <dbReference type="Pfam" id="PF11412"/>
    </source>
</evidence>
<evidence type="ECO:0000313" key="2">
    <source>
        <dbReference type="EMBL" id="WED65153.1"/>
    </source>
</evidence>
<feature type="domain" description="Thiol:disulfide interchange protein DsbD N-terminal" evidence="1">
    <location>
        <begin position="25"/>
        <end position="130"/>
    </location>
</feature>
<evidence type="ECO:0000313" key="3">
    <source>
        <dbReference type="Proteomes" id="UP001218638"/>
    </source>
</evidence>